<gene>
    <name evidence="1" type="ORF">B0H94_107155</name>
</gene>
<evidence type="ECO:0000313" key="2">
    <source>
        <dbReference type="Proteomes" id="UP000242310"/>
    </source>
</evidence>
<proteinExistence type="predicted"/>
<dbReference type="Pfam" id="PF12787">
    <property type="entry name" value="EcsC"/>
    <property type="match status" value="1"/>
</dbReference>
<dbReference type="EMBL" id="PYAV01000007">
    <property type="protein sequence ID" value="PSL45150.1"/>
    <property type="molecule type" value="Genomic_DNA"/>
</dbReference>
<reference evidence="1 2" key="1">
    <citation type="submission" date="2018-03" db="EMBL/GenBank/DDBJ databases">
        <title>Genomic Encyclopedia of Type Strains, Phase III (KMG-III): the genomes of soil and plant-associated and newly described type strains.</title>
        <authorList>
            <person name="Whitman W."/>
        </authorList>
    </citation>
    <scope>NUCLEOTIDE SEQUENCE [LARGE SCALE GENOMIC DNA]</scope>
    <source>
        <strain evidence="1 2">CGMCC 1.07653</strain>
    </source>
</reference>
<keyword evidence="2" id="KW-1185">Reference proteome</keyword>
<dbReference type="PANTHER" id="PTHR41260">
    <property type="entry name" value="PROTEIN ECSC"/>
    <property type="match status" value="1"/>
</dbReference>
<dbReference type="RefSeq" id="WP_106588796.1">
    <property type="nucleotide sequence ID" value="NZ_PYAV01000007.1"/>
</dbReference>
<dbReference type="OrthoDB" id="1705901at2"/>
<dbReference type="PANTHER" id="PTHR41260:SF1">
    <property type="entry name" value="PROTEIN ECSC"/>
    <property type="match status" value="1"/>
</dbReference>
<dbReference type="InterPro" id="IPR024787">
    <property type="entry name" value="EcsC"/>
</dbReference>
<accession>A0A2P8HG24</accession>
<protein>
    <submittedName>
        <fullName evidence="1">EcsC family protein</fullName>
    </submittedName>
</protein>
<evidence type="ECO:0000313" key="1">
    <source>
        <dbReference type="EMBL" id="PSL45150.1"/>
    </source>
</evidence>
<comment type="caution">
    <text evidence="1">The sequence shown here is derived from an EMBL/GenBank/DDBJ whole genome shotgun (WGS) entry which is preliminary data.</text>
</comment>
<organism evidence="1 2">
    <name type="scientific">Salsuginibacillus halophilus</name>
    <dbReference type="NCBI Taxonomy" id="517424"/>
    <lineage>
        <taxon>Bacteria</taxon>
        <taxon>Bacillati</taxon>
        <taxon>Bacillota</taxon>
        <taxon>Bacilli</taxon>
        <taxon>Bacillales</taxon>
        <taxon>Bacillaceae</taxon>
        <taxon>Salsuginibacillus</taxon>
    </lineage>
</organism>
<dbReference type="AlphaFoldDB" id="A0A2P8HG24"/>
<name>A0A2P8HG24_9BACI</name>
<sequence length="257" mass="29311">MEPEEQQAAEDIKYWARQIEKPHSVPKGWTKAVQKKWNRLLPESFHETVGTSVKMMVEQTFRTQRLLDKETVIRPASLSEADQAFQDVLEKYKRIAAAEGAGTGAGGLILGAVDFPALLSIKMRFLSQAAVCYGYQPNEMEERLFMMYIFQSVFSSKSQQQQALQYLLAWPQLKQRFPSQWTLSDALSWTAFQEEYRDAIDVVKLLQLIPGAGAVFGAWANNRLLDALGASAKQAYRLRWLQDEHKVSSYVLLKENI</sequence>
<dbReference type="Proteomes" id="UP000242310">
    <property type="component" value="Unassembled WGS sequence"/>
</dbReference>